<reference evidence="13 14" key="1">
    <citation type="submission" date="2019-01" db="EMBL/GenBank/DDBJ databases">
        <authorList>
            <consortium name="Pathogen Informatics"/>
        </authorList>
    </citation>
    <scope>NUCLEOTIDE SEQUENCE [LARGE SCALE GENOMIC DNA]</scope>
    <source>
        <strain evidence="13 14">NCTC10184</strain>
    </source>
</reference>
<feature type="domain" description="ABC transporter" evidence="11">
    <location>
        <begin position="375"/>
        <end position="612"/>
    </location>
</feature>
<dbReference type="FunFam" id="3.40.50.300:FF:000221">
    <property type="entry name" value="Multidrug ABC transporter ATP-binding protein"/>
    <property type="match status" value="1"/>
</dbReference>
<comment type="similarity">
    <text evidence="2">Belongs to the ABC transporter superfamily.</text>
</comment>
<feature type="transmembrane region" description="Helical" evidence="10">
    <location>
        <begin position="276"/>
        <end position="295"/>
    </location>
</feature>
<evidence type="ECO:0000256" key="7">
    <source>
        <dbReference type="ARBA" id="ARBA00022840"/>
    </source>
</evidence>
<dbReference type="Pfam" id="PF00005">
    <property type="entry name" value="ABC_tran"/>
    <property type="match status" value="1"/>
</dbReference>
<dbReference type="InterPro" id="IPR036640">
    <property type="entry name" value="ABC1_TM_sf"/>
</dbReference>
<keyword evidence="6" id="KW-0547">Nucleotide-binding</keyword>
<dbReference type="AlphaFoldDB" id="A0A449BAT4"/>
<accession>A0A449BAT4</accession>
<keyword evidence="13" id="KW-0378">Hydrolase</keyword>
<proteinExistence type="inferred from homology"/>
<dbReference type="InterPro" id="IPR027417">
    <property type="entry name" value="P-loop_NTPase"/>
</dbReference>
<sequence length="615" mass="68712">MAKNLNSTTRDKQTKSKQQKMSTWQLLKRFFSFLEKKDQRMVIVGIFVALLSSACLIIATLLTGLVITKSLTPAIVGLEAFNVTRFAIYIAVMGVLFLSYAVAGYFQNRIFINISYKAATQMRKVAMDKLLFMPTAFYDKEMAGDLIQSLVTDISNVSNTVTKLVSQVFANLFSIIFGLFSLFFISSILALIIMVSLVSFLAVTILMIRKARPAMIATQAAFGEINAYVEEMLRNTKITQTLDNQAQAQSDFNTIAHKIYKHSFVGDFYQRIFDPWFIFASNITVIIAIILALVFKLGGVPTFGLLYKEADAGFVVALISQVFTINGTIQQVMLLFLTVQLGHASSQRVFRITDLIPPDSNQPTVPLPAGTKGEIRFQNVFFKYNENSPTYQLNDATFYAKPGQTIAIVGPTGAGKTTIISLLSKFYYYNQGSITLDGIELNQIDKHDLRDIMAVVLQDSFMFNDTILNNLKIAKPEATLEEVREVTRLVSADDFILKLKNGYDTVLENNGANLSQGERQLLAIARAVLGDKKILILDEATSNVDSNTEKIIQTALQDTIMKNKTSIVIAHRLSTIKNADLILVVEGGRIIEKGNHQELMARQGYYWNLYQTQFN</sequence>
<keyword evidence="3" id="KW-0813">Transport</keyword>
<dbReference type="PROSITE" id="PS50929">
    <property type="entry name" value="ABC_TM1F"/>
    <property type="match status" value="1"/>
</dbReference>
<feature type="transmembrane region" description="Helical" evidence="10">
    <location>
        <begin position="86"/>
        <end position="106"/>
    </location>
</feature>
<dbReference type="SUPFAM" id="SSF90123">
    <property type="entry name" value="ABC transporter transmembrane region"/>
    <property type="match status" value="1"/>
</dbReference>
<feature type="transmembrane region" description="Helical" evidence="10">
    <location>
        <begin position="188"/>
        <end position="208"/>
    </location>
</feature>
<dbReference type="InterPro" id="IPR017871">
    <property type="entry name" value="ABC_transporter-like_CS"/>
</dbReference>
<organism evidence="13 14">
    <name type="scientific">Mycoplasmopsis columbinasalis</name>
    <dbReference type="NCBI Taxonomy" id="114880"/>
    <lineage>
        <taxon>Bacteria</taxon>
        <taxon>Bacillati</taxon>
        <taxon>Mycoplasmatota</taxon>
        <taxon>Mycoplasmoidales</taxon>
        <taxon>Metamycoplasmataceae</taxon>
        <taxon>Mycoplasmopsis</taxon>
    </lineage>
</organism>
<dbReference type="PANTHER" id="PTHR43394">
    <property type="entry name" value="ATP-DEPENDENT PERMEASE MDL1, MITOCHONDRIAL"/>
    <property type="match status" value="1"/>
</dbReference>
<keyword evidence="9 10" id="KW-0472">Membrane</keyword>
<dbReference type="EC" id="3.6.3.-" evidence="13"/>
<evidence type="ECO:0000256" key="3">
    <source>
        <dbReference type="ARBA" id="ARBA00022448"/>
    </source>
</evidence>
<evidence type="ECO:0000259" key="12">
    <source>
        <dbReference type="PROSITE" id="PS50929"/>
    </source>
</evidence>
<dbReference type="PANTHER" id="PTHR43394:SF1">
    <property type="entry name" value="ATP-BINDING CASSETTE SUB-FAMILY B MEMBER 10, MITOCHONDRIAL"/>
    <property type="match status" value="1"/>
</dbReference>
<dbReference type="SMART" id="SM00382">
    <property type="entry name" value="AAA"/>
    <property type="match status" value="1"/>
</dbReference>
<dbReference type="GO" id="GO:0005886">
    <property type="term" value="C:plasma membrane"/>
    <property type="evidence" value="ECO:0007669"/>
    <property type="project" value="UniProtKB-SubCell"/>
</dbReference>
<dbReference type="PROSITE" id="PS50893">
    <property type="entry name" value="ABC_TRANSPORTER_2"/>
    <property type="match status" value="1"/>
</dbReference>
<comment type="subcellular location">
    <subcellularLocation>
        <location evidence="1">Cell membrane</location>
        <topology evidence="1">Multi-pass membrane protein</topology>
    </subcellularLocation>
</comment>
<keyword evidence="7" id="KW-0067">ATP-binding</keyword>
<dbReference type="SUPFAM" id="SSF52540">
    <property type="entry name" value="P-loop containing nucleoside triphosphate hydrolases"/>
    <property type="match status" value="1"/>
</dbReference>
<dbReference type="Pfam" id="PF00664">
    <property type="entry name" value="ABC_membrane"/>
    <property type="match status" value="1"/>
</dbReference>
<dbReference type="KEGG" id="mcob:NCTC10184_00556"/>
<dbReference type="Proteomes" id="UP000290876">
    <property type="component" value="Chromosome"/>
</dbReference>
<dbReference type="InterPro" id="IPR003593">
    <property type="entry name" value="AAA+_ATPase"/>
</dbReference>
<dbReference type="RefSeq" id="WP_129623145.1">
    <property type="nucleotide sequence ID" value="NZ_LR215043.1"/>
</dbReference>
<dbReference type="PROSITE" id="PS00211">
    <property type="entry name" value="ABC_TRANSPORTER_1"/>
    <property type="match status" value="1"/>
</dbReference>
<evidence type="ECO:0000256" key="2">
    <source>
        <dbReference type="ARBA" id="ARBA00005417"/>
    </source>
</evidence>
<evidence type="ECO:0000256" key="8">
    <source>
        <dbReference type="ARBA" id="ARBA00022989"/>
    </source>
</evidence>
<dbReference type="Gene3D" id="3.40.50.300">
    <property type="entry name" value="P-loop containing nucleotide triphosphate hydrolases"/>
    <property type="match status" value="1"/>
</dbReference>
<evidence type="ECO:0000256" key="10">
    <source>
        <dbReference type="SAM" id="Phobius"/>
    </source>
</evidence>
<dbReference type="InterPro" id="IPR011527">
    <property type="entry name" value="ABC1_TM_dom"/>
</dbReference>
<feature type="transmembrane region" description="Helical" evidence="10">
    <location>
        <begin position="164"/>
        <end position="182"/>
    </location>
</feature>
<dbReference type="CDD" id="cd03254">
    <property type="entry name" value="ABCC_Glucan_exporter_like"/>
    <property type="match status" value="1"/>
</dbReference>
<keyword evidence="5 10" id="KW-0812">Transmembrane</keyword>
<evidence type="ECO:0000259" key="11">
    <source>
        <dbReference type="PROSITE" id="PS50893"/>
    </source>
</evidence>
<dbReference type="InterPro" id="IPR003439">
    <property type="entry name" value="ABC_transporter-like_ATP-bd"/>
</dbReference>
<evidence type="ECO:0000313" key="14">
    <source>
        <dbReference type="Proteomes" id="UP000290876"/>
    </source>
</evidence>
<dbReference type="OrthoDB" id="383768at2"/>
<feature type="domain" description="ABC transmembrane type-1" evidence="12">
    <location>
        <begin position="43"/>
        <end position="341"/>
    </location>
</feature>
<evidence type="ECO:0000256" key="6">
    <source>
        <dbReference type="ARBA" id="ARBA00022741"/>
    </source>
</evidence>
<feature type="transmembrane region" description="Helical" evidence="10">
    <location>
        <begin position="42"/>
        <end position="66"/>
    </location>
</feature>
<evidence type="ECO:0000256" key="4">
    <source>
        <dbReference type="ARBA" id="ARBA00022475"/>
    </source>
</evidence>
<evidence type="ECO:0000313" key="13">
    <source>
        <dbReference type="EMBL" id="VEU78315.1"/>
    </source>
</evidence>
<evidence type="ECO:0000256" key="5">
    <source>
        <dbReference type="ARBA" id="ARBA00022692"/>
    </source>
</evidence>
<dbReference type="Gene3D" id="1.20.1560.10">
    <property type="entry name" value="ABC transporter type 1, transmembrane domain"/>
    <property type="match status" value="1"/>
</dbReference>
<protein>
    <submittedName>
        <fullName evidence="13">ABC-type multidrug/protein/lipid transport system ATPase component</fullName>
        <ecNumber evidence="13">3.6.3.-</ecNumber>
    </submittedName>
</protein>
<keyword evidence="14" id="KW-1185">Reference proteome</keyword>
<evidence type="ECO:0000256" key="1">
    <source>
        <dbReference type="ARBA" id="ARBA00004651"/>
    </source>
</evidence>
<evidence type="ECO:0000256" key="9">
    <source>
        <dbReference type="ARBA" id="ARBA00023136"/>
    </source>
</evidence>
<dbReference type="GO" id="GO:0015421">
    <property type="term" value="F:ABC-type oligopeptide transporter activity"/>
    <property type="evidence" value="ECO:0007669"/>
    <property type="project" value="TreeGrafter"/>
</dbReference>
<dbReference type="GO" id="GO:0016887">
    <property type="term" value="F:ATP hydrolysis activity"/>
    <property type="evidence" value="ECO:0007669"/>
    <property type="project" value="InterPro"/>
</dbReference>
<keyword evidence="8 10" id="KW-1133">Transmembrane helix</keyword>
<name>A0A449BAT4_9BACT</name>
<dbReference type="GO" id="GO:0005524">
    <property type="term" value="F:ATP binding"/>
    <property type="evidence" value="ECO:0007669"/>
    <property type="project" value="UniProtKB-KW"/>
</dbReference>
<gene>
    <name evidence="13" type="primary">mldB1_3</name>
    <name evidence="13" type="ORF">NCTC10184_00556</name>
</gene>
<dbReference type="InterPro" id="IPR039421">
    <property type="entry name" value="Type_1_exporter"/>
</dbReference>
<keyword evidence="4" id="KW-1003">Cell membrane</keyword>
<dbReference type="EMBL" id="LR215043">
    <property type="protein sequence ID" value="VEU78315.1"/>
    <property type="molecule type" value="Genomic_DNA"/>
</dbReference>